<dbReference type="HAMAP" id="MF_00031">
    <property type="entry name" value="DNA_HJ_migration_RuvA"/>
    <property type="match status" value="1"/>
</dbReference>
<comment type="domain">
    <text evidence="6">Has three domains with a flexible linker between the domains II and III and assumes an 'L' shape. Domain III is highly mobile and contacts RuvB.</text>
</comment>
<comment type="similarity">
    <text evidence="6">Belongs to the RuvA family.</text>
</comment>
<comment type="caution">
    <text evidence="8">The sequence shown here is derived from an EMBL/GenBank/DDBJ whole genome shotgun (WGS) entry which is preliminary data.</text>
</comment>
<dbReference type="InterPro" id="IPR012340">
    <property type="entry name" value="NA-bd_OB-fold"/>
</dbReference>
<name>A0A929RX54_9BACT</name>
<dbReference type="Gene3D" id="1.10.150.20">
    <property type="entry name" value="5' to 3' exonuclease, C-terminal subdomain"/>
    <property type="match status" value="1"/>
</dbReference>
<accession>A0A929RX54</accession>
<evidence type="ECO:0000256" key="2">
    <source>
        <dbReference type="ARBA" id="ARBA00022763"/>
    </source>
</evidence>
<comment type="caution">
    <text evidence="6">Lacks conserved residue(s) required for the propagation of feature annotation.</text>
</comment>
<comment type="function">
    <text evidence="6">The RuvA-RuvB-RuvC complex processes Holliday junction (HJ) DNA during genetic recombination and DNA repair, while the RuvA-RuvB complex plays an important role in the rescue of blocked DNA replication forks via replication fork reversal (RFR). RuvA specifically binds to HJ cruciform DNA, conferring on it an open structure. The RuvB hexamer acts as an ATP-dependent pump, pulling dsDNA into and through the RuvAB complex. HJ branch migration allows RuvC to scan DNA until it finds its consensus sequence, where it cleaves and resolves the cruciform DNA.</text>
</comment>
<evidence type="ECO:0000259" key="7">
    <source>
        <dbReference type="SMART" id="SM00278"/>
    </source>
</evidence>
<dbReference type="SUPFAM" id="SSF50249">
    <property type="entry name" value="Nucleic acid-binding proteins"/>
    <property type="match status" value="1"/>
</dbReference>
<dbReference type="Proteomes" id="UP000704068">
    <property type="component" value="Unassembled WGS sequence"/>
</dbReference>
<keyword evidence="1 6" id="KW-0963">Cytoplasm</keyword>
<dbReference type="InterPro" id="IPR036267">
    <property type="entry name" value="RuvA_C_sf"/>
</dbReference>
<dbReference type="InterPro" id="IPR013849">
    <property type="entry name" value="DNA_helicase_Holl-junc_RuvA_I"/>
</dbReference>
<dbReference type="Gene3D" id="1.10.8.10">
    <property type="entry name" value="DNA helicase RuvA subunit, C-terminal domain"/>
    <property type="match status" value="1"/>
</dbReference>
<gene>
    <name evidence="6 8" type="primary">ruvA</name>
    <name evidence="8" type="ORF">HXK21_04725</name>
</gene>
<dbReference type="GO" id="GO:0005524">
    <property type="term" value="F:ATP binding"/>
    <property type="evidence" value="ECO:0007669"/>
    <property type="project" value="InterPro"/>
</dbReference>
<dbReference type="Pfam" id="PF01330">
    <property type="entry name" value="RuvA_N"/>
    <property type="match status" value="1"/>
</dbReference>
<dbReference type="SUPFAM" id="SSF47781">
    <property type="entry name" value="RuvA domain 2-like"/>
    <property type="match status" value="1"/>
</dbReference>
<dbReference type="Pfam" id="PF14520">
    <property type="entry name" value="HHH_5"/>
    <property type="match status" value="1"/>
</dbReference>
<comment type="subcellular location">
    <subcellularLocation>
        <location evidence="6">Cytoplasm</location>
    </subcellularLocation>
</comment>
<keyword evidence="5 6" id="KW-0234">DNA repair</keyword>
<comment type="subunit">
    <text evidence="6">Homotetramer. Forms an RuvA(8)-RuvB(12)-Holliday junction (HJ) complex. HJ DNA is sandwiched between 2 RuvA tetramers; dsDNA enters through RuvA and exits via RuvB. An RuvB hexamer assembles on each DNA strand where it exits the tetramer. Each RuvB hexamer is contacted by two RuvA subunits (via domain III) on 2 adjacent RuvB subunits; this complex drives branch migration. In the full resolvosome a probable DNA-RuvA(4)-RuvB(12)-RuvC(2) complex forms which resolves the HJ.</text>
</comment>
<evidence type="ECO:0000256" key="3">
    <source>
        <dbReference type="ARBA" id="ARBA00023125"/>
    </source>
</evidence>
<proteinExistence type="inferred from homology"/>
<sequence length="197" mass="21145">MIDYIKGQIGELTPTSCTLETCGVGYELLISLNTYTAIQDRKEAKLYVYEVIREDAYLLYGFSTKQERQLFTLLISVSGVGGQTAKVILSSFSPGELANIIQMENVKLLRGVKGIGPKAAQRIVLDLKDKVMGIEGGTTVQQGVANAVNANAVAEAVSALTTLGFPPAASQKCVSALLQENPNLPIEQVIKQALKLL</sequence>
<dbReference type="GO" id="GO:0000400">
    <property type="term" value="F:four-way junction DNA binding"/>
    <property type="evidence" value="ECO:0007669"/>
    <property type="project" value="UniProtKB-UniRule"/>
</dbReference>
<evidence type="ECO:0000313" key="9">
    <source>
        <dbReference type="Proteomes" id="UP000704068"/>
    </source>
</evidence>
<protein>
    <recommendedName>
        <fullName evidence="6">Holliday junction branch migration complex subunit RuvA</fullName>
    </recommendedName>
</protein>
<dbReference type="InterPro" id="IPR003583">
    <property type="entry name" value="Hlx-hairpin-Hlx_DNA-bd_motif"/>
</dbReference>
<dbReference type="GO" id="GO:0005737">
    <property type="term" value="C:cytoplasm"/>
    <property type="evidence" value="ECO:0007669"/>
    <property type="project" value="UniProtKB-SubCell"/>
</dbReference>
<evidence type="ECO:0000256" key="5">
    <source>
        <dbReference type="ARBA" id="ARBA00023204"/>
    </source>
</evidence>
<keyword evidence="4 6" id="KW-0233">DNA recombination</keyword>
<dbReference type="Pfam" id="PF07499">
    <property type="entry name" value="RuvA_C"/>
    <property type="match status" value="1"/>
</dbReference>
<feature type="region of interest" description="Domain III" evidence="6">
    <location>
        <begin position="148"/>
        <end position="197"/>
    </location>
</feature>
<evidence type="ECO:0000313" key="8">
    <source>
        <dbReference type="EMBL" id="MBF0970326.1"/>
    </source>
</evidence>
<dbReference type="GO" id="GO:0006310">
    <property type="term" value="P:DNA recombination"/>
    <property type="evidence" value="ECO:0007669"/>
    <property type="project" value="UniProtKB-UniRule"/>
</dbReference>
<evidence type="ECO:0000256" key="1">
    <source>
        <dbReference type="ARBA" id="ARBA00022490"/>
    </source>
</evidence>
<dbReference type="GO" id="GO:0006281">
    <property type="term" value="P:DNA repair"/>
    <property type="evidence" value="ECO:0007669"/>
    <property type="project" value="UniProtKB-UniRule"/>
</dbReference>
<dbReference type="InterPro" id="IPR010994">
    <property type="entry name" value="RuvA_2-like"/>
</dbReference>
<dbReference type="SMART" id="SM00278">
    <property type="entry name" value="HhH1"/>
    <property type="match status" value="2"/>
</dbReference>
<feature type="domain" description="Helix-hairpin-helix DNA-binding motif class 1" evidence="7">
    <location>
        <begin position="72"/>
        <end position="91"/>
    </location>
</feature>
<dbReference type="GO" id="GO:0009378">
    <property type="term" value="F:four-way junction helicase activity"/>
    <property type="evidence" value="ECO:0007669"/>
    <property type="project" value="InterPro"/>
</dbReference>
<dbReference type="SUPFAM" id="SSF46929">
    <property type="entry name" value="DNA helicase RuvA subunit, C-terminal domain"/>
    <property type="match status" value="1"/>
</dbReference>
<dbReference type="RefSeq" id="WP_296087500.1">
    <property type="nucleotide sequence ID" value="NZ_CAUSTY010000005.1"/>
</dbReference>
<dbReference type="AlphaFoldDB" id="A0A929RX54"/>
<dbReference type="InterPro" id="IPR011114">
    <property type="entry name" value="RuvA_C"/>
</dbReference>
<dbReference type="InterPro" id="IPR000085">
    <property type="entry name" value="RuvA"/>
</dbReference>
<dbReference type="Gene3D" id="2.40.50.140">
    <property type="entry name" value="Nucleic acid-binding proteins"/>
    <property type="match status" value="1"/>
</dbReference>
<keyword evidence="2 6" id="KW-0227">DNA damage</keyword>
<keyword evidence="3 6" id="KW-0238">DNA-binding</keyword>
<reference evidence="8" key="1">
    <citation type="submission" date="2020-04" db="EMBL/GenBank/DDBJ databases">
        <title>Deep metagenomics examines the oral microbiome during advanced dental caries in children, revealing novel taxa and co-occurrences with host molecules.</title>
        <authorList>
            <person name="Baker J.L."/>
            <person name="Morton J.T."/>
            <person name="Dinis M."/>
            <person name="Alvarez R."/>
            <person name="Tran N.C."/>
            <person name="Knight R."/>
            <person name="Edlund A."/>
        </authorList>
    </citation>
    <scope>NUCLEOTIDE SEQUENCE</scope>
    <source>
        <strain evidence="8">JCVI_34_bin.1</strain>
    </source>
</reference>
<dbReference type="GO" id="GO:0009379">
    <property type="term" value="C:Holliday junction helicase complex"/>
    <property type="evidence" value="ECO:0007669"/>
    <property type="project" value="InterPro"/>
</dbReference>
<dbReference type="EMBL" id="JABZGR010000010">
    <property type="protein sequence ID" value="MBF0970326.1"/>
    <property type="molecule type" value="Genomic_DNA"/>
</dbReference>
<organism evidence="8 9">
    <name type="scientific">Alloprevotella tannerae</name>
    <dbReference type="NCBI Taxonomy" id="76122"/>
    <lineage>
        <taxon>Bacteria</taxon>
        <taxon>Pseudomonadati</taxon>
        <taxon>Bacteroidota</taxon>
        <taxon>Bacteroidia</taxon>
        <taxon>Bacteroidales</taxon>
        <taxon>Prevotellaceae</taxon>
        <taxon>Alloprevotella</taxon>
    </lineage>
</organism>
<evidence type="ECO:0000256" key="6">
    <source>
        <dbReference type="HAMAP-Rule" id="MF_00031"/>
    </source>
</evidence>
<dbReference type="GO" id="GO:0048476">
    <property type="term" value="C:Holliday junction resolvase complex"/>
    <property type="evidence" value="ECO:0007669"/>
    <property type="project" value="UniProtKB-UniRule"/>
</dbReference>
<evidence type="ECO:0000256" key="4">
    <source>
        <dbReference type="ARBA" id="ARBA00023172"/>
    </source>
</evidence>
<dbReference type="CDD" id="cd14332">
    <property type="entry name" value="UBA_RuvA_C"/>
    <property type="match status" value="1"/>
</dbReference>
<feature type="domain" description="Helix-hairpin-helix DNA-binding motif class 1" evidence="7">
    <location>
        <begin position="107"/>
        <end position="126"/>
    </location>
</feature>
<dbReference type="NCBIfam" id="TIGR00084">
    <property type="entry name" value="ruvA"/>
    <property type="match status" value="1"/>
</dbReference>